<evidence type="ECO:0008006" key="3">
    <source>
        <dbReference type="Google" id="ProtNLM"/>
    </source>
</evidence>
<protein>
    <recommendedName>
        <fullName evidence="3">IS630 family transposase</fullName>
    </recommendedName>
</protein>
<accession>A0A290WSE5</accession>
<dbReference type="KEGG" id="jsv:CNX70_06135"/>
<keyword evidence="2" id="KW-1185">Reference proteome</keyword>
<dbReference type="InterPro" id="IPR009057">
    <property type="entry name" value="Homeodomain-like_sf"/>
</dbReference>
<dbReference type="SUPFAM" id="SSF46689">
    <property type="entry name" value="Homeodomain-like"/>
    <property type="match status" value="1"/>
</dbReference>
<organism evidence="1 2">
    <name type="scientific">Janthinobacterium svalbardensis</name>
    <dbReference type="NCBI Taxonomy" id="368607"/>
    <lineage>
        <taxon>Bacteria</taxon>
        <taxon>Pseudomonadati</taxon>
        <taxon>Pseudomonadota</taxon>
        <taxon>Betaproteobacteria</taxon>
        <taxon>Burkholderiales</taxon>
        <taxon>Oxalobacteraceae</taxon>
        <taxon>Janthinobacterium</taxon>
    </lineage>
</organism>
<gene>
    <name evidence="1" type="ORF">CNX70_06135</name>
</gene>
<dbReference type="AlphaFoldDB" id="A0A290WSE5"/>
<dbReference type="Proteomes" id="UP000218437">
    <property type="component" value="Chromosome"/>
</dbReference>
<reference evidence="1 2" key="1">
    <citation type="submission" date="2017-09" db="EMBL/GenBank/DDBJ databases">
        <title>Complete genome sequence of Janthinobacterium svalbardensis PAMC 27463.</title>
        <authorList>
            <person name="Cho Y.-J."/>
            <person name="Cho A."/>
            <person name="Kim O.-S."/>
            <person name="Lee J.-I."/>
        </authorList>
    </citation>
    <scope>NUCLEOTIDE SEQUENCE [LARGE SCALE GENOMIC DNA]</scope>
    <source>
        <strain evidence="1 2">PAMC 27463</strain>
    </source>
</reference>
<name>A0A290WSE5_9BURK</name>
<evidence type="ECO:0000313" key="2">
    <source>
        <dbReference type="Proteomes" id="UP000218437"/>
    </source>
</evidence>
<evidence type="ECO:0000313" key="1">
    <source>
        <dbReference type="EMBL" id="ATD59811.1"/>
    </source>
</evidence>
<proteinExistence type="predicted"/>
<dbReference type="EMBL" id="CP023422">
    <property type="protein sequence ID" value="ATD59811.1"/>
    <property type="molecule type" value="Genomic_DNA"/>
</dbReference>
<dbReference type="Pfam" id="PF13384">
    <property type="entry name" value="HTH_23"/>
    <property type="match status" value="1"/>
</dbReference>
<dbReference type="RefSeq" id="WP_096233973.1">
    <property type="nucleotide sequence ID" value="NZ_CP023422.1"/>
</dbReference>
<sequence length="94" mass="11022">MKLLILRQVEQQTLREMGIFHPHPRVRIRAQAIVRLSQGLTLPQTANEFHVHLNSIEAWRQRWNKQGLMGLYQGRHTGRKRKWTAAQQRAAYGG</sequence>